<evidence type="ECO:0000313" key="2">
    <source>
        <dbReference type="Proteomes" id="UP000026941"/>
    </source>
</evidence>
<protein>
    <submittedName>
        <fullName evidence="1">Uncharacterized protein</fullName>
    </submittedName>
</protein>
<dbReference type="AlphaFoldDB" id="A0AA87Q9G3"/>
<sequence length="84" mass="9696">MVQRTFRIVHIPSWSSVRKFTKLAARQALHGRGVAMSRTDEELRQQWLRKAHVNNAKPVSGHHPMNMIIRRAAMRCPDIRGEIG</sequence>
<dbReference type="EMBL" id="BAYX01000002">
    <property type="protein sequence ID" value="GAJ91793.1"/>
    <property type="molecule type" value="Genomic_DNA"/>
</dbReference>
<name>A0AA87Q9G3_RHIRH</name>
<dbReference type="Proteomes" id="UP000026941">
    <property type="component" value="Unassembled WGS sequence"/>
</dbReference>
<accession>A0AA87Q9G3</accession>
<comment type="caution">
    <text evidence="1">The sequence shown here is derived from an EMBL/GenBank/DDBJ whole genome shotgun (WGS) entry which is preliminary data.</text>
</comment>
<evidence type="ECO:0000313" key="1">
    <source>
        <dbReference type="EMBL" id="GAJ91793.1"/>
    </source>
</evidence>
<gene>
    <name evidence="1" type="ORF">RRH01S_02_04610</name>
</gene>
<proteinExistence type="predicted"/>
<reference evidence="1 2" key="1">
    <citation type="submission" date="2014-05" db="EMBL/GenBank/DDBJ databases">
        <title>Whole genome shotgun sequence of Rhizobium rhizogenes NBRC 13257.</title>
        <authorList>
            <person name="Katano-Makiyama Y."/>
            <person name="Hosoyama A."/>
            <person name="Hashimoto M."/>
            <person name="Hosoyama Y."/>
            <person name="Noguchi M."/>
            <person name="Tsuchikane K."/>
            <person name="Kimura A."/>
            <person name="Ohji S."/>
            <person name="Ichikawa N."/>
            <person name="Yamazoe A."/>
            <person name="Fujita N."/>
        </authorList>
    </citation>
    <scope>NUCLEOTIDE SEQUENCE [LARGE SCALE GENOMIC DNA]</scope>
    <source>
        <strain evidence="1 2">NBRC 13257</strain>
    </source>
</reference>
<organism evidence="1 2">
    <name type="scientific">Rhizobium rhizogenes NBRC 13257</name>
    <dbReference type="NCBI Taxonomy" id="1220581"/>
    <lineage>
        <taxon>Bacteria</taxon>
        <taxon>Pseudomonadati</taxon>
        <taxon>Pseudomonadota</taxon>
        <taxon>Alphaproteobacteria</taxon>
        <taxon>Hyphomicrobiales</taxon>
        <taxon>Rhizobiaceae</taxon>
        <taxon>Rhizobium/Agrobacterium group</taxon>
        <taxon>Rhizobium</taxon>
    </lineage>
</organism>